<dbReference type="InterPro" id="IPR036890">
    <property type="entry name" value="HATPase_C_sf"/>
</dbReference>
<dbReference type="InterPro" id="IPR050980">
    <property type="entry name" value="2C_sensor_his_kinase"/>
</dbReference>
<comment type="catalytic activity">
    <reaction evidence="1">
        <text>ATP + protein L-histidine = ADP + protein N-phospho-L-histidine.</text>
        <dbReference type="EC" id="2.7.13.3"/>
    </reaction>
</comment>
<dbReference type="SMART" id="SM00387">
    <property type="entry name" value="HATPase_c"/>
    <property type="match status" value="1"/>
</dbReference>
<protein>
    <recommendedName>
        <fullName evidence="3">histidine kinase</fullName>
        <ecNumber evidence="3">2.7.13.3</ecNumber>
    </recommendedName>
</protein>
<dbReference type="GO" id="GO:0005524">
    <property type="term" value="F:ATP binding"/>
    <property type="evidence" value="ECO:0007669"/>
    <property type="project" value="UniProtKB-KW"/>
</dbReference>
<evidence type="ECO:0000256" key="2">
    <source>
        <dbReference type="ARBA" id="ARBA00004651"/>
    </source>
</evidence>
<evidence type="ECO:0000259" key="11">
    <source>
        <dbReference type="PROSITE" id="PS50109"/>
    </source>
</evidence>
<evidence type="ECO:0000256" key="10">
    <source>
        <dbReference type="SAM" id="Phobius"/>
    </source>
</evidence>
<dbReference type="Gene3D" id="3.30.565.10">
    <property type="entry name" value="Histidine kinase-like ATPase, C-terminal domain"/>
    <property type="match status" value="1"/>
</dbReference>
<dbReference type="PANTHER" id="PTHR44936:SF10">
    <property type="entry name" value="SENSOR PROTEIN RSTB"/>
    <property type="match status" value="1"/>
</dbReference>
<gene>
    <name evidence="13" type="ORF">HY834_11345</name>
</gene>
<dbReference type="PANTHER" id="PTHR44936">
    <property type="entry name" value="SENSOR PROTEIN CREC"/>
    <property type="match status" value="1"/>
</dbReference>
<evidence type="ECO:0000256" key="7">
    <source>
        <dbReference type="ARBA" id="ARBA00022741"/>
    </source>
</evidence>
<feature type="transmembrane region" description="Helical" evidence="10">
    <location>
        <begin position="138"/>
        <end position="161"/>
    </location>
</feature>
<feature type="domain" description="Histidine kinase" evidence="11">
    <location>
        <begin position="222"/>
        <end position="420"/>
    </location>
</feature>
<keyword evidence="10" id="KW-1133">Transmembrane helix</keyword>
<evidence type="ECO:0000256" key="8">
    <source>
        <dbReference type="ARBA" id="ARBA00022777"/>
    </source>
</evidence>
<keyword evidence="4" id="KW-1003">Cell membrane</keyword>
<evidence type="ECO:0000256" key="1">
    <source>
        <dbReference type="ARBA" id="ARBA00000085"/>
    </source>
</evidence>
<keyword evidence="10" id="KW-0472">Membrane</keyword>
<evidence type="ECO:0000256" key="6">
    <source>
        <dbReference type="ARBA" id="ARBA00022679"/>
    </source>
</evidence>
<dbReference type="PROSITE" id="PS50885">
    <property type="entry name" value="HAMP"/>
    <property type="match status" value="1"/>
</dbReference>
<dbReference type="Pfam" id="PF02518">
    <property type="entry name" value="HATPase_c"/>
    <property type="match status" value="1"/>
</dbReference>
<dbReference type="EMBL" id="JACRAF010000030">
    <property type="protein sequence ID" value="MBI4922336.1"/>
    <property type="molecule type" value="Genomic_DNA"/>
</dbReference>
<comment type="subcellular location">
    <subcellularLocation>
        <location evidence="2">Cell membrane</location>
        <topology evidence="2">Multi-pass membrane protein</topology>
    </subcellularLocation>
</comment>
<reference evidence="13" key="1">
    <citation type="submission" date="2020-07" db="EMBL/GenBank/DDBJ databases">
        <title>Huge and variable diversity of episymbiotic CPR bacteria and DPANN archaea in groundwater ecosystems.</title>
        <authorList>
            <person name="He C.Y."/>
            <person name="Keren R."/>
            <person name="Whittaker M."/>
            <person name="Farag I.F."/>
            <person name="Doudna J."/>
            <person name="Cate J.H.D."/>
            <person name="Banfield J.F."/>
        </authorList>
    </citation>
    <scope>NUCLEOTIDE SEQUENCE</scope>
    <source>
        <strain evidence="13">NC_groundwater_1586_Pr3_B-0.1um_66_15</strain>
    </source>
</reference>
<dbReference type="InterPro" id="IPR005467">
    <property type="entry name" value="His_kinase_dom"/>
</dbReference>
<keyword evidence="5" id="KW-0597">Phosphoprotein</keyword>
<dbReference type="CDD" id="cd00075">
    <property type="entry name" value="HATPase"/>
    <property type="match status" value="1"/>
</dbReference>
<evidence type="ECO:0000256" key="3">
    <source>
        <dbReference type="ARBA" id="ARBA00012438"/>
    </source>
</evidence>
<evidence type="ECO:0000256" key="4">
    <source>
        <dbReference type="ARBA" id="ARBA00022475"/>
    </source>
</evidence>
<name>A0A933L2F7_9HYPH</name>
<dbReference type="EC" id="2.7.13.3" evidence="3"/>
<evidence type="ECO:0000259" key="12">
    <source>
        <dbReference type="PROSITE" id="PS50885"/>
    </source>
</evidence>
<keyword evidence="6" id="KW-0808">Transferase</keyword>
<keyword evidence="8 13" id="KW-0418">Kinase</keyword>
<keyword evidence="7" id="KW-0547">Nucleotide-binding</keyword>
<dbReference type="InterPro" id="IPR004358">
    <property type="entry name" value="Sig_transdc_His_kin-like_C"/>
</dbReference>
<dbReference type="InterPro" id="IPR036097">
    <property type="entry name" value="HisK_dim/P_sf"/>
</dbReference>
<dbReference type="CDD" id="cd00082">
    <property type="entry name" value="HisKA"/>
    <property type="match status" value="1"/>
</dbReference>
<comment type="caution">
    <text evidence="13">The sequence shown here is derived from an EMBL/GenBank/DDBJ whole genome shotgun (WGS) entry which is preliminary data.</text>
</comment>
<feature type="domain" description="HAMP" evidence="12">
    <location>
        <begin position="162"/>
        <end position="214"/>
    </location>
</feature>
<sequence length="421" mass="43924">MRSLRLKIALILIASIVAVVFVATAVTAVVLNSGEAGRMVGPMARHIAVAGEFFVAREQGKPPPREPPNQVVSTAPATGYRPEITVALAAALADLGVAGKVQVTQADTGHEPVAALQIGDGRWMLFPFPEPPGPPPQLLAALGAWLVLVVIGVVGVALVMAQRVTRPFAILERAIASVGPDGALPHMPEVGSGEARQTAASLNRLSDRVKAATESRMRLVAAAGHDLRTPMTRMRLRAEFLHEADRASWLGDIDELEAIADSAIHLVREEGAGEDRVEVALAGLVRECIDELRASGLPVVLVGADAATVAAGPLALKRALRNLLTNAATHGGGGRVRLSADADTATIIIDDDGPGIPDGMLAQVFEPFFRANPGRAQTVKGAGLGLAIAREIIERCGGSIAIRNRPSGGIEQVVTLRLAAR</sequence>
<dbReference type="PRINTS" id="PR00344">
    <property type="entry name" value="BCTRLSENSOR"/>
</dbReference>
<dbReference type="InterPro" id="IPR003661">
    <property type="entry name" value="HisK_dim/P_dom"/>
</dbReference>
<evidence type="ECO:0000256" key="5">
    <source>
        <dbReference type="ARBA" id="ARBA00022553"/>
    </source>
</evidence>
<dbReference type="SUPFAM" id="SSF47384">
    <property type="entry name" value="Homodimeric domain of signal transducing histidine kinase"/>
    <property type="match status" value="1"/>
</dbReference>
<dbReference type="Gene3D" id="1.10.287.130">
    <property type="match status" value="1"/>
</dbReference>
<proteinExistence type="predicted"/>
<dbReference type="GO" id="GO:0000155">
    <property type="term" value="F:phosphorelay sensor kinase activity"/>
    <property type="evidence" value="ECO:0007669"/>
    <property type="project" value="InterPro"/>
</dbReference>
<dbReference type="InterPro" id="IPR003594">
    <property type="entry name" value="HATPase_dom"/>
</dbReference>
<dbReference type="AlphaFoldDB" id="A0A933L2F7"/>
<evidence type="ECO:0000256" key="9">
    <source>
        <dbReference type="ARBA" id="ARBA00022840"/>
    </source>
</evidence>
<evidence type="ECO:0000313" key="13">
    <source>
        <dbReference type="EMBL" id="MBI4922336.1"/>
    </source>
</evidence>
<evidence type="ECO:0000313" key="14">
    <source>
        <dbReference type="Proteomes" id="UP000782610"/>
    </source>
</evidence>
<dbReference type="Proteomes" id="UP000782610">
    <property type="component" value="Unassembled WGS sequence"/>
</dbReference>
<organism evidence="13 14">
    <name type="scientific">Devosia nanyangense</name>
    <dbReference type="NCBI Taxonomy" id="1228055"/>
    <lineage>
        <taxon>Bacteria</taxon>
        <taxon>Pseudomonadati</taxon>
        <taxon>Pseudomonadota</taxon>
        <taxon>Alphaproteobacteria</taxon>
        <taxon>Hyphomicrobiales</taxon>
        <taxon>Devosiaceae</taxon>
        <taxon>Devosia</taxon>
    </lineage>
</organism>
<accession>A0A933L2F7</accession>
<dbReference type="PROSITE" id="PS50109">
    <property type="entry name" value="HIS_KIN"/>
    <property type="match status" value="1"/>
</dbReference>
<keyword evidence="10" id="KW-0812">Transmembrane</keyword>
<keyword evidence="9" id="KW-0067">ATP-binding</keyword>
<dbReference type="InterPro" id="IPR003660">
    <property type="entry name" value="HAMP_dom"/>
</dbReference>
<dbReference type="GO" id="GO:0005886">
    <property type="term" value="C:plasma membrane"/>
    <property type="evidence" value="ECO:0007669"/>
    <property type="project" value="UniProtKB-SubCell"/>
</dbReference>
<dbReference type="SUPFAM" id="SSF55874">
    <property type="entry name" value="ATPase domain of HSP90 chaperone/DNA topoisomerase II/histidine kinase"/>
    <property type="match status" value="1"/>
</dbReference>